<dbReference type="SUPFAM" id="SSF50182">
    <property type="entry name" value="Sm-like ribonucleoproteins"/>
    <property type="match status" value="1"/>
</dbReference>
<dbReference type="PANTHER" id="PTHR10073">
    <property type="entry name" value="DNA MISMATCH REPAIR PROTEIN MLH, PMS, MUTL"/>
    <property type="match status" value="1"/>
</dbReference>
<sequence>MPKVGKLVNELYRGANSRQYPIAIMSFSVPTRAYDVNVTPDKRKYFFLMKAPFLQSLREALEKIYSSNQASYLVNRIDEHSDDKLASNIYPQHERSQSPSKHLLPDNVPVHEEGDDGLCADVGTTPTTAQEKIRDLFGEELMRKSGACSVIDGFALRVHDNQKDNSSVSSDEQIMDLFSSDKTGKHAPLQTRSAQKGVNSLGHSSSIQMSLNKFVTVNKRKHESVETAISEIPLLRSGPPMDRLRDYSSPKRSAPTRSPDSSTEVDDPNKMKSIEPQQAKSTINHVFGEADTNILFPCGNGAAEVIGQFNLGFIIGKLDQDLFIVDQHAADEKYNYERLSQTTVLNQQPLLRPLKLEVSPEEEIVISMHMDTFRKNGFLLEEDMHAPSGQRYILKAVPFSKNITFGIGDIKELISILSDSHGECSMIGSYRSDTADSVCPPKVRAMLASRACRSSIMIGDSLGRNEMQKILEHLAVLKSPWNCPHGRPTMRHLVDLRTVHRSRDEELETLFYCRRNGKSLLVAADFKLPLSLLKTAQGHPMLVELKNGETYNGHLVNCDTWMNIHLREVICTSKDGDRFWRMPECYIRGNTIKYLRVPDEVIDKVQEETKSRSDRKPPGVGRGRGRGREDSSKAKGVGRGMEEGGARGGGRGRGGSGGRAGGNRGAGRGR</sequence>
<evidence type="ECO:0000256" key="5">
    <source>
        <dbReference type="ARBA" id="ARBA00022884"/>
    </source>
</evidence>
<dbReference type="EMBL" id="JACGWK010000002">
    <property type="protein sequence ID" value="KAL0371438.1"/>
    <property type="molecule type" value="Genomic_DNA"/>
</dbReference>
<dbReference type="Pfam" id="PF01423">
    <property type="entry name" value="LSM"/>
    <property type="match status" value="1"/>
</dbReference>
<evidence type="ECO:0000256" key="3">
    <source>
        <dbReference type="ARBA" id="ARBA00022664"/>
    </source>
</evidence>
<dbReference type="CDD" id="cd01723">
    <property type="entry name" value="LSm4"/>
    <property type="match status" value="1"/>
</dbReference>
<feature type="domain" description="Sm" evidence="10">
    <location>
        <begin position="528"/>
        <end position="601"/>
    </location>
</feature>
<dbReference type="InterPro" id="IPR001163">
    <property type="entry name" value="Sm_dom_euk/arc"/>
</dbReference>
<dbReference type="InterPro" id="IPR014790">
    <property type="entry name" value="MutL_C"/>
</dbReference>
<dbReference type="FunFam" id="3.30.1370.100:FF:000001">
    <property type="entry name" value="Mismatch repair endonuclease pms1, putative"/>
    <property type="match status" value="1"/>
</dbReference>
<dbReference type="GO" id="GO:0030983">
    <property type="term" value="F:mismatched DNA binding"/>
    <property type="evidence" value="ECO:0007669"/>
    <property type="project" value="InterPro"/>
</dbReference>
<dbReference type="InterPro" id="IPR010920">
    <property type="entry name" value="LSM_dom_sf"/>
</dbReference>
<evidence type="ECO:0000313" key="11">
    <source>
        <dbReference type="EMBL" id="KAL0371438.1"/>
    </source>
</evidence>
<keyword evidence="5" id="KW-0694">RNA-binding</keyword>
<dbReference type="GO" id="GO:0120115">
    <property type="term" value="C:Lsm2-8 complex"/>
    <property type="evidence" value="ECO:0007669"/>
    <property type="project" value="UniProtKB-ARBA"/>
</dbReference>
<dbReference type="PROSITE" id="PS52002">
    <property type="entry name" value="SM"/>
    <property type="match status" value="1"/>
</dbReference>
<dbReference type="SMART" id="SM00651">
    <property type="entry name" value="Sm"/>
    <property type="match status" value="1"/>
</dbReference>
<evidence type="ECO:0000256" key="2">
    <source>
        <dbReference type="ARBA" id="ARBA00006850"/>
    </source>
</evidence>
<comment type="caution">
    <text evidence="11">The sequence shown here is derived from an EMBL/GenBank/DDBJ whole genome shotgun (WGS) entry which is preliminary data.</text>
</comment>
<evidence type="ECO:0000256" key="9">
    <source>
        <dbReference type="SAM" id="MobiDB-lite"/>
    </source>
</evidence>
<evidence type="ECO:0000256" key="6">
    <source>
        <dbReference type="ARBA" id="ARBA00023187"/>
    </source>
</evidence>
<dbReference type="InterPro" id="IPR042121">
    <property type="entry name" value="MutL_C_regsub"/>
</dbReference>
<feature type="compositionally biased region" description="Basic and acidic residues" evidence="9">
    <location>
        <begin position="606"/>
        <end position="617"/>
    </location>
</feature>
<dbReference type="SMART" id="SM00853">
    <property type="entry name" value="MutL_C"/>
    <property type="match status" value="1"/>
</dbReference>
<dbReference type="InterPro" id="IPR020568">
    <property type="entry name" value="Ribosomal_Su5_D2-typ_SF"/>
</dbReference>
<dbReference type="Pfam" id="PF08676">
    <property type="entry name" value="MutL_C"/>
    <property type="match status" value="1"/>
</dbReference>
<dbReference type="GO" id="GO:0000398">
    <property type="term" value="P:mRNA splicing, via spliceosome"/>
    <property type="evidence" value="ECO:0007669"/>
    <property type="project" value="InterPro"/>
</dbReference>
<dbReference type="InterPro" id="IPR013507">
    <property type="entry name" value="DNA_mismatch_S5_2-like"/>
</dbReference>
<dbReference type="AlphaFoldDB" id="A0AAW2QVN8"/>
<dbReference type="SUPFAM" id="SSF118116">
    <property type="entry name" value="DNA mismatch repair protein MutL"/>
    <property type="match status" value="1"/>
</dbReference>
<feature type="compositionally biased region" description="Gly residues" evidence="9">
    <location>
        <begin position="646"/>
        <end position="670"/>
    </location>
</feature>
<evidence type="ECO:0000256" key="1">
    <source>
        <dbReference type="ARBA" id="ARBA00004123"/>
    </source>
</evidence>
<dbReference type="InterPro" id="IPR047575">
    <property type="entry name" value="Sm"/>
</dbReference>
<dbReference type="SUPFAM" id="SSF54211">
    <property type="entry name" value="Ribosomal protein S5 domain 2-like"/>
    <property type="match status" value="1"/>
</dbReference>
<comment type="subcellular location">
    <subcellularLocation>
        <location evidence="1">Nucleus</location>
    </subcellularLocation>
</comment>
<keyword evidence="8" id="KW-0687">Ribonucleoprotein</keyword>
<reference evidence="11" key="2">
    <citation type="journal article" date="2024" name="Plant">
        <title>Genomic evolution and insights into agronomic trait innovations of Sesamum species.</title>
        <authorList>
            <person name="Miao H."/>
            <person name="Wang L."/>
            <person name="Qu L."/>
            <person name="Liu H."/>
            <person name="Sun Y."/>
            <person name="Le M."/>
            <person name="Wang Q."/>
            <person name="Wei S."/>
            <person name="Zheng Y."/>
            <person name="Lin W."/>
            <person name="Duan Y."/>
            <person name="Cao H."/>
            <person name="Xiong S."/>
            <person name="Wang X."/>
            <person name="Wei L."/>
            <person name="Li C."/>
            <person name="Ma Q."/>
            <person name="Ju M."/>
            <person name="Zhao R."/>
            <person name="Li G."/>
            <person name="Mu C."/>
            <person name="Tian Q."/>
            <person name="Mei H."/>
            <person name="Zhang T."/>
            <person name="Gao T."/>
            <person name="Zhang H."/>
        </authorList>
    </citation>
    <scope>NUCLEOTIDE SEQUENCE</scope>
    <source>
        <strain evidence="11">G01</strain>
    </source>
</reference>
<proteinExistence type="inferred from homology"/>
<dbReference type="Gene3D" id="3.30.1370.100">
    <property type="entry name" value="MutL, C-terminal domain, regulatory subdomain"/>
    <property type="match status" value="1"/>
</dbReference>
<feature type="region of interest" description="Disordered" evidence="9">
    <location>
        <begin position="606"/>
        <end position="670"/>
    </location>
</feature>
<gene>
    <name evidence="11" type="ORF">Sangu_0461900</name>
</gene>
<organism evidence="11">
    <name type="scientific">Sesamum angustifolium</name>
    <dbReference type="NCBI Taxonomy" id="2727405"/>
    <lineage>
        <taxon>Eukaryota</taxon>
        <taxon>Viridiplantae</taxon>
        <taxon>Streptophyta</taxon>
        <taxon>Embryophyta</taxon>
        <taxon>Tracheophyta</taxon>
        <taxon>Spermatophyta</taxon>
        <taxon>Magnoliopsida</taxon>
        <taxon>eudicotyledons</taxon>
        <taxon>Gunneridae</taxon>
        <taxon>Pentapetalae</taxon>
        <taxon>asterids</taxon>
        <taxon>lamiids</taxon>
        <taxon>Lamiales</taxon>
        <taxon>Pedaliaceae</taxon>
        <taxon>Sesamum</taxon>
    </lineage>
</organism>
<keyword evidence="3" id="KW-0507">mRNA processing</keyword>
<dbReference type="Gene3D" id="3.30.230.10">
    <property type="match status" value="1"/>
</dbReference>
<dbReference type="GO" id="GO:0005524">
    <property type="term" value="F:ATP binding"/>
    <property type="evidence" value="ECO:0007669"/>
    <property type="project" value="InterPro"/>
</dbReference>
<dbReference type="Gene3D" id="2.30.30.100">
    <property type="match status" value="1"/>
</dbReference>
<dbReference type="GO" id="GO:0032389">
    <property type="term" value="C:MutLalpha complex"/>
    <property type="evidence" value="ECO:0007669"/>
    <property type="project" value="TreeGrafter"/>
</dbReference>
<dbReference type="FunFam" id="2.30.30.100:FF:000005">
    <property type="entry name" value="U6 snRNA-associated Sm-like protein LSm4"/>
    <property type="match status" value="1"/>
</dbReference>
<evidence type="ECO:0000256" key="4">
    <source>
        <dbReference type="ARBA" id="ARBA00022728"/>
    </source>
</evidence>
<feature type="region of interest" description="Disordered" evidence="9">
    <location>
        <begin position="181"/>
        <end position="204"/>
    </location>
</feature>
<dbReference type="GO" id="GO:0140664">
    <property type="term" value="F:ATP-dependent DNA damage sensor activity"/>
    <property type="evidence" value="ECO:0007669"/>
    <property type="project" value="InterPro"/>
</dbReference>
<dbReference type="Pfam" id="PF01119">
    <property type="entry name" value="DNA_mis_repair"/>
    <property type="match status" value="1"/>
</dbReference>
<dbReference type="InterPro" id="IPR042120">
    <property type="entry name" value="MutL_C_dimsub"/>
</dbReference>
<accession>A0AAW2QVN8</accession>
<dbReference type="Gene3D" id="3.30.1540.20">
    <property type="entry name" value="MutL, C-terminal domain, dimerisation subdomain"/>
    <property type="match status" value="1"/>
</dbReference>
<dbReference type="GO" id="GO:0005681">
    <property type="term" value="C:spliceosomal complex"/>
    <property type="evidence" value="ECO:0007669"/>
    <property type="project" value="UniProtKB-KW"/>
</dbReference>
<dbReference type="GO" id="GO:0006298">
    <property type="term" value="P:mismatch repair"/>
    <property type="evidence" value="ECO:0007669"/>
    <property type="project" value="InterPro"/>
</dbReference>
<dbReference type="GO" id="GO:0003723">
    <property type="term" value="F:RNA binding"/>
    <property type="evidence" value="ECO:0007669"/>
    <property type="project" value="UniProtKB-KW"/>
</dbReference>
<keyword evidence="7" id="KW-0539">Nucleus</keyword>
<dbReference type="InterPro" id="IPR014721">
    <property type="entry name" value="Ribsml_uS5_D2-typ_fold_subgr"/>
</dbReference>
<protein>
    <submittedName>
        <fullName evidence="11">DNA mismatch repair protein PMS1</fullName>
    </submittedName>
</protein>
<dbReference type="InterPro" id="IPR038973">
    <property type="entry name" value="MutL/Mlh/Pms-like"/>
</dbReference>
<evidence type="ECO:0000259" key="10">
    <source>
        <dbReference type="PROSITE" id="PS52002"/>
    </source>
</evidence>
<dbReference type="GO" id="GO:0016887">
    <property type="term" value="F:ATP hydrolysis activity"/>
    <property type="evidence" value="ECO:0007669"/>
    <property type="project" value="InterPro"/>
</dbReference>
<keyword evidence="4" id="KW-0747">Spliceosome</keyword>
<evidence type="ECO:0000256" key="7">
    <source>
        <dbReference type="ARBA" id="ARBA00023242"/>
    </source>
</evidence>
<dbReference type="InterPro" id="IPR034101">
    <property type="entry name" value="Lsm4"/>
</dbReference>
<dbReference type="InterPro" id="IPR037198">
    <property type="entry name" value="MutL_C_sf"/>
</dbReference>
<evidence type="ECO:0000256" key="8">
    <source>
        <dbReference type="ARBA" id="ARBA00023274"/>
    </source>
</evidence>
<dbReference type="PANTHER" id="PTHR10073:SF52">
    <property type="entry name" value="MISMATCH REPAIR ENDONUCLEASE PMS2"/>
    <property type="match status" value="1"/>
</dbReference>
<reference evidence="11" key="1">
    <citation type="submission" date="2020-06" db="EMBL/GenBank/DDBJ databases">
        <authorList>
            <person name="Li T."/>
            <person name="Hu X."/>
            <person name="Zhang T."/>
            <person name="Song X."/>
            <person name="Zhang H."/>
            <person name="Dai N."/>
            <person name="Sheng W."/>
            <person name="Hou X."/>
            <person name="Wei L."/>
        </authorList>
    </citation>
    <scope>NUCLEOTIDE SEQUENCE</scope>
    <source>
        <strain evidence="11">G01</strain>
        <tissue evidence="11">Leaf</tissue>
    </source>
</reference>
<comment type="similarity">
    <text evidence="2">Belongs to the snRNP Sm proteins family.</text>
</comment>
<keyword evidence="6" id="KW-0508">mRNA splicing</keyword>
<feature type="compositionally biased region" description="Polar residues" evidence="9">
    <location>
        <begin position="190"/>
        <end position="204"/>
    </location>
</feature>
<name>A0AAW2QVN8_9LAMI</name>
<feature type="region of interest" description="Disordered" evidence="9">
    <location>
        <begin position="231"/>
        <end position="270"/>
    </location>
</feature>
<dbReference type="GO" id="GO:0000956">
    <property type="term" value="P:nuclear-transcribed mRNA catabolic process"/>
    <property type="evidence" value="ECO:0007669"/>
    <property type="project" value="InterPro"/>
</dbReference>